<evidence type="ECO:0000259" key="1">
    <source>
        <dbReference type="Pfam" id="PF13460"/>
    </source>
</evidence>
<protein>
    <submittedName>
        <fullName evidence="2">Uncharacterized conserved protein YbjT, contains NAD(P)-binding and DUF2867 domains</fullName>
    </submittedName>
</protein>
<feature type="domain" description="NAD(P)-binding" evidence="1">
    <location>
        <begin position="9"/>
        <end position="157"/>
    </location>
</feature>
<reference evidence="2 3" key="1">
    <citation type="submission" date="2017-02" db="EMBL/GenBank/DDBJ databases">
        <authorList>
            <person name="Peterson S.W."/>
        </authorList>
    </citation>
    <scope>NUCLEOTIDE SEQUENCE [LARGE SCALE GENOMIC DNA]</scope>
    <source>
        <strain evidence="2 3">DSM 22899</strain>
    </source>
</reference>
<dbReference type="SUPFAM" id="SSF51735">
    <property type="entry name" value="NAD(P)-binding Rossmann-fold domains"/>
    <property type="match status" value="1"/>
</dbReference>
<gene>
    <name evidence="2" type="ORF">SAMN05660226_02437</name>
</gene>
<dbReference type="STRING" id="623280.SAMN05660226_02437"/>
<dbReference type="AlphaFoldDB" id="A0A1T5CXD0"/>
<dbReference type="Pfam" id="PF13460">
    <property type="entry name" value="NAD_binding_10"/>
    <property type="match status" value="1"/>
</dbReference>
<evidence type="ECO:0000313" key="3">
    <source>
        <dbReference type="Proteomes" id="UP000190541"/>
    </source>
</evidence>
<dbReference type="InterPro" id="IPR016040">
    <property type="entry name" value="NAD(P)-bd_dom"/>
</dbReference>
<name>A0A1T5CXD0_9SPHI</name>
<keyword evidence="3" id="KW-1185">Reference proteome</keyword>
<dbReference type="RefSeq" id="WP_079717116.1">
    <property type="nucleotide sequence ID" value="NZ_FUYS01000005.1"/>
</dbReference>
<organism evidence="2 3">
    <name type="scientific">Parapedobacter luteus</name>
    <dbReference type="NCBI Taxonomy" id="623280"/>
    <lineage>
        <taxon>Bacteria</taxon>
        <taxon>Pseudomonadati</taxon>
        <taxon>Bacteroidota</taxon>
        <taxon>Sphingobacteriia</taxon>
        <taxon>Sphingobacteriales</taxon>
        <taxon>Sphingobacteriaceae</taxon>
        <taxon>Parapedobacter</taxon>
    </lineage>
</organism>
<evidence type="ECO:0000313" key="2">
    <source>
        <dbReference type="EMBL" id="SKB64011.1"/>
    </source>
</evidence>
<dbReference type="PANTHER" id="PTHR14097:SF7">
    <property type="entry name" value="OXIDOREDUCTASE HTATIP2"/>
    <property type="match status" value="1"/>
</dbReference>
<dbReference type="PANTHER" id="PTHR14097">
    <property type="entry name" value="OXIDOREDUCTASE HTATIP2"/>
    <property type="match status" value="1"/>
</dbReference>
<dbReference type="CDD" id="cd05250">
    <property type="entry name" value="CC3_like_SDR_a"/>
    <property type="match status" value="1"/>
</dbReference>
<accession>A0A1T5CXD0</accession>
<sequence>MQKTAVLFGATGLIGGALLRQLLDNPAYGRVIAVTRRNLPVEHPNFVQLIADLQSITKIEKQLIADDVFCCLGTTKKKTPDLAAYYQVDHDYPLAVAQLTKRNGARAFLLVSAIGANPRSANFYLRMKGETERDISAVNFDGLHIFRPSLLTGQRQEHRALESFSERVFNVINPLLVGRMKRYRSIPATAVAKAMNSVAQRHTKGTFIYYWDDIKNVV</sequence>
<dbReference type="Proteomes" id="UP000190541">
    <property type="component" value="Unassembled WGS sequence"/>
</dbReference>
<dbReference type="OrthoDB" id="9798632at2"/>
<dbReference type="InterPro" id="IPR036291">
    <property type="entry name" value="NAD(P)-bd_dom_sf"/>
</dbReference>
<proteinExistence type="predicted"/>
<dbReference type="EMBL" id="FUYS01000005">
    <property type="protein sequence ID" value="SKB64011.1"/>
    <property type="molecule type" value="Genomic_DNA"/>
</dbReference>
<dbReference type="Gene3D" id="3.40.50.720">
    <property type="entry name" value="NAD(P)-binding Rossmann-like Domain"/>
    <property type="match status" value="1"/>
</dbReference>